<protein>
    <recommendedName>
        <fullName evidence="1">triacylglycerol lipase</fullName>
        <ecNumber evidence="1">3.1.1.3</ecNumber>
    </recommendedName>
</protein>
<keyword evidence="3 4" id="KW-0443">Lipid metabolism</keyword>
<feature type="short sequence motif" description="GXSXG" evidence="4">
    <location>
        <begin position="76"/>
        <end position="80"/>
    </location>
</feature>
<dbReference type="GO" id="GO:0019433">
    <property type="term" value="P:triglyceride catabolic process"/>
    <property type="evidence" value="ECO:0007669"/>
    <property type="project" value="TreeGrafter"/>
</dbReference>
<dbReference type="GO" id="GO:0016020">
    <property type="term" value="C:membrane"/>
    <property type="evidence" value="ECO:0007669"/>
    <property type="project" value="TreeGrafter"/>
</dbReference>
<evidence type="ECO:0000256" key="2">
    <source>
        <dbReference type="ARBA" id="ARBA00022801"/>
    </source>
</evidence>
<keyword evidence="4" id="KW-0442">Lipid degradation</keyword>
<dbReference type="EMBL" id="CAHIKZ030002328">
    <property type="protein sequence ID" value="CAE1285122.1"/>
    <property type="molecule type" value="Genomic_DNA"/>
</dbReference>
<dbReference type="FunFam" id="3.40.1090.10:FF:000003">
    <property type="entry name" value="Patatin-like phospholipase domain-containing protein 2"/>
    <property type="match status" value="1"/>
</dbReference>
<evidence type="ECO:0000259" key="5">
    <source>
        <dbReference type="PROSITE" id="PS51635"/>
    </source>
</evidence>
<feature type="active site" description="Proton acceptor" evidence="4">
    <location>
        <position position="198"/>
    </location>
</feature>
<proteinExistence type="predicted"/>
<sequence>MTPSTSSNKASQRRFIDNSYLQRLKVTFVTSSLKVPRMPYHFSFSGCGFLGIYHLGVSACLKQHVPNLLEDCKIAGASAGSFVACCLITGCSIDECTSYVLRLVDQAESQPILGPLHPRFKLMSELHESMLQVLPEDAYKIATGRLFISLTRYKDLKNVIVSEYESNTELIDAMLCSGFIPFYCGIIPPRYKGDYYWDGGLSDNQPIFDEPTITVSPFSGETDICPLDNSSNFIHLNICNSSVQFTQENLHRVSIALFPPQSLTMSEIFQQGYNDTLRYLQKNGMINCIDHLNVIEVPNFQREDVHDGEVDKKEKTNKTQEEDEFDCRECKQKIRQTLFSSLPPQLLKVFHSSKKQSFLNHLCQGKLFQAMSMILKPFVAPADILLAYVTSIIKNIPKIFASYTISYTSHADTAVTTTLLSFHPMLITVLNQANYQKNPEDSGSKPMNA</sequence>
<reference evidence="6" key="1">
    <citation type="submission" date="2021-01" db="EMBL/GenBank/DDBJ databases">
        <authorList>
            <person name="Li R."/>
            <person name="Bekaert M."/>
        </authorList>
    </citation>
    <scope>NUCLEOTIDE SEQUENCE</scope>
    <source>
        <strain evidence="6">Farmed</strain>
    </source>
</reference>
<organism evidence="6 7">
    <name type="scientific">Acanthosepion pharaonis</name>
    <name type="common">Pharaoh cuttlefish</name>
    <name type="synonym">Sepia pharaonis</name>
    <dbReference type="NCBI Taxonomy" id="158019"/>
    <lineage>
        <taxon>Eukaryota</taxon>
        <taxon>Metazoa</taxon>
        <taxon>Spiralia</taxon>
        <taxon>Lophotrochozoa</taxon>
        <taxon>Mollusca</taxon>
        <taxon>Cephalopoda</taxon>
        <taxon>Coleoidea</taxon>
        <taxon>Decapodiformes</taxon>
        <taxon>Sepiida</taxon>
        <taxon>Sepiina</taxon>
        <taxon>Sepiidae</taxon>
        <taxon>Acanthosepion</taxon>
    </lineage>
</organism>
<dbReference type="GO" id="GO:0005811">
    <property type="term" value="C:lipid droplet"/>
    <property type="evidence" value="ECO:0007669"/>
    <property type="project" value="TreeGrafter"/>
</dbReference>
<dbReference type="InterPro" id="IPR002641">
    <property type="entry name" value="PNPLA_dom"/>
</dbReference>
<dbReference type="GO" id="GO:0055088">
    <property type="term" value="P:lipid homeostasis"/>
    <property type="evidence" value="ECO:0007669"/>
    <property type="project" value="TreeGrafter"/>
</dbReference>
<dbReference type="PROSITE" id="PS51635">
    <property type="entry name" value="PNPLA"/>
    <property type="match status" value="1"/>
</dbReference>
<evidence type="ECO:0000256" key="1">
    <source>
        <dbReference type="ARBA" id="ARBA00013279"/>
    </source>
</evidence>
<dbReference type="OrthoDB" id="197155at2759"/>
<evidence type="ECO:0000256" key="3">
    <source>
        <dbReference type="ARBA" id="ARBA00023098"/>
    </source>
</evidence>
<dbReference type="AlphaFoldDB" id="A0A812D235"/>
<gene>
    <name evidence="6" type="ORF">SPHA_45146</name>
</gene>
<dbReference type="GO" id="GO:0004806">
    <property type="term" value="F:triacylglycerol lipase activity"/>
    <property type="evidence" value="ECO:0007669"/>
    <property type="project" value="UniProtKB-EC"/>
</dbReference>
<dbReference type="Proteomes" id="UP000597762">
    <property type="component" value="Unassembled WGS sequence"/>
</dbReference>
<dbReference type="Gene3D" id="3.40.1090.10">
    <property type="entry name" value="Cytosolic phospholipase A2 catalytic domain"/>
    <property type="match status" value="2"/>
</dbReference>
<dbReference type="InterPro" id="IPR016035">
    <property type="entry name" value="Acyl_Trfase/lysoPLipase"/>
</dbReference>
<dbReference type="EC" id="3.1.1.3" evidence="1"/>
<evidence type="ECO:0000256" key="4">
    <source>
        <dbReference type="PROSITE-ProRule" id="PRU01161"/>
    </source>
</evidence>
<comment type="caution">
    <text evidence="6">The sequence shown here is derived from an EMBL/GenBank/DDBJ whole genome shotgun (WGS) entry which is preliminary data.</text>
</comment>
<feature type="short sequence motif" description="GXGXXG" evidence="4">
    <location>
        <begin position="46"/>
        <end position="51"/>
    </location>
</feature>
<name>A0A812D235_ACAPH</name>
<evidence type="ECO:0000313" key="7">
    <source>
        <dbReference type="Proteomes" id="UP000597762"/>
    </source>
</evidence>
<dbReference type="SUPFAM" id="SSF52151">
    <property type="entry name" value="FabD/lysophospholipase-like"/>
    <property type="match status" value="1"/>
</dbReference>
<dbReference type="PANTHER" id="PTHR12406:SF41">
    <property type="entry name" value="BRUMMER, ISOFORM B-RELATED"/>
    <property type="match status" value="1"/>
</dbReference>
<dbReference type="GO" id="GO:0005737">
    <property type="term" value="C:cytoplasm"/>
    <property type="evidence" value="ECO:0007669"/>
    <property type="project" value="TreeGrafter"/>
</dbReference>
<feature type="active site" description="Nucleophile" evidence="4">
    <location>
        <position position="78"/>
    </location>
</feature>
<feature type="domain" description="PNPLA" evidence="5">
    <location>
        <begin position="42"/>
        <end position="211"/>
    </location>
</feature>
<feature type="short sequence motif" description="DGA/G" evidence="4">
    <location>
        <begin position="198"/>
        <end position="200"/>
    </location>
</feature>
<evidence type="ECO:0000313" key="6">
    <source>
        <dbReference type="EMBL" id="CAE1285122.1"/>
    </source>
</evidence>
<keyword evidence="2 4" id="KW-0378">Hydrolase</keyword>
<dbReference type="PANTHER" id="PTHR12406">
    <property type="entry name" value="CALCIUM-INDEPENDENT PHOSPHOLIPASE A2 IPLA2 -RELATED"/>
    <property type="match status" value="1"/>
</dbReference>
<dbReference type="InterPro" id="IPR033562">
    <property type="entry name" value="PLPL"/>
</dbReference>
<accession>A0A812D235</accession>
<dbReference type="Pfam" id="PF01734">
    <property type="entry name" value="Patatin"/>
    <property type="match status" value="1"/>
</dbReference>
<keyword evidence="7" id="KW-1185">Reference proteome</keyword>